<feature type="domain" description="Transcription regulator YsiA C-terminal" evidence="1">
    <location>
        <begin position="23"/>
        <end position="79"/>
    </location>
</feature>
<name>A5N5P2_CLOK5</name>
<dbReference type="Gene3D" id="1.10.357.10">
    <property type="entry name" value="Tetracycline Repressor, domain 2"/>
    <property type="match status" value="1"/>
</dbReference>
<dbReference type="InterPro" id="IPR036271">
    <property type="entry name" value="Tet_transcr_reg_TetR-rel_C_sf"/>
</dbReference>
<keyword evidence="3" id="KW-1185">Reference proteome</keyword>
<organism evidence="2 3">
    <name type="scientific">Clostridium kluyveri (strain ATCC 8527 / DSM 555 / NBRC 12016 / NCIMB 10680 / K1)</name>
    <dbReference type="NCBI Taxonomy" id="431943"/>
    <lineage>
        <taxon>Bacteria</taxon>
        <taxon>Bacillati</taxon>
        <taxon>Bacillota</taxon>
        <taxon>Clostridia</taxon>
        <taxon>Eubacteriales</taxon>
        <taxon>Clostridiaceae</taxon>
        <taxon>Clostridium</taxon>
    </lineage>
</organism>
<dbReference type="InterPro" id="IPR013570">
    <property type="entry name" value="Tscrpt_reg_YsiA_C"/>
</dbReference>
<gene>
    <name evidence="2" type="ordered locus">CKL_0569</name>
</gene>
<reference evidence="2 3" key="1">
    <citation type="journal article" date="2008" name="Proc. Natl. Acad. Sci. U.S.A.">
        <title>The genome of Clostridium kluyveri, a strict anaerobe with unique metabolic features.</title>
        <authorList>
            <person name="Seedorf H."/>
            <person name="Fricke W.F."/>
            <person name="Veith B."/>
            <person name="Brueggemann H."/>
            <person name="Liesegang H."/>
            <person name="Strittmatter A."/>
            <person name="Miethke M."/>
            <person name="Buckel W."/>
            <person name="Hinderberger J."/>
            <person name="Li F."/>
            <person name="Hagemeier C."/>
            <person name="Thauer R.K."/>
            <person name="Gottschalk G."/>
        </authorList>
    </citation>
    <scope>NUCLEOTIDE SEQUENCE [LARGE SCALE GENOMIC DNA]</scope>
    <source>
        <strain evidence="3">ATCC 8527 / DSM 555 / NCIMB 10680</strain>
    </source>
</reference>
<evidence type="ECO:0000259" key="1">
    <source>
        <dbReference type="Pfam" id="PF08359"/>
    </source>
</evidence>
<evidence type="ECO:0000313" key="2">
    <source>
        <dbReference type="EMBL" id="EDK32623.1"/>
    </source>
</evidence>
<dbReference type="RefSeq" id="WP_011989138.1">
    <property type="nucleotide sequence ID" value="NC_009706.1"/>
</dbReference>
<dbReference type="Proteomes" id="UP000002411">
    <property type="component" value="Chromosome"/>
</dbReference>
<dbReference type="EMBL" id="CP000673">
    <property type="protein sequence ID" value="EDK32623.1"/>
    <property type="molecule type" value="Genomic_DNA"/>
</dbReference>
<dbReference type="AlphaFoldDB" id="A5N5P2"/>
<sequence length="96" mass="11196">MYFVYGKVNHKQPQIFELTLNKSLVKVKEIIEEGKKLGEFLGNIDSNSMTLYVVSTIEGAVALWIMNPEIDIQMLFRNNYNCVWRSISKSDKYNEE</sequence>
<dbReference type="SUPFAM" id="SSF48498">
    <property type="entry name" value="Tetracyclin repressor-like, C-terminal domain"/>
    <property type="match status" value="1"/>
</dbReference>
<evidence type="ECO:0000313" key="3">
    <source>
        <dbReference type="Proteomes" id="UP000002411"/>
    </source>
</evidence>
<protein>
    <recommendedName>
        <fullName evidence="1">Transcription regulator YsiA C-terminal domain-containing protein</fullName>
    </recommendedName>
</protein>
<proteinExistence type="predicted"/>
<accession>A5N5P2</accession>
<dbReference type="HOGENOM" id="CLU_2354808_0_0_9"/>
<dbReference type="Pfam" id="PF08359">
    <property type="entry name" value="TetR_C_4"/>
    <property type="match status" value="1"/>
</dbReference>
<dbReference type="KEGG" id="ckl:CKL_0569"/>